<dbReference type="AlphaFoldDB" id="A0A7C8J1L2"/>
<dbReference type="Gene3D" id="2.40.50.140">
    <property type="entry name" value="Nucleic acid-binding proteins"/>
    <property type="match status" value="1"/>
</dbReference>
<feature type="region of interest" description="Disordered" evidence="1">
    <location>
        <begin position="85"/>
        <end position="152"/>
    </location>
</feature>
<accession>A0A7C8J1L2</accession>
<proteinExistence type="predicted"/>
<dbReference type="Pfam" id="PF12658">
    <property type="entry name" value="Ten1"/>
    <property type="match status" value="1"/>
</dbReference>
<feature type="compositionally biased region" description="Low complexity" evidence="1">
    <location>
        <begin position="135"/>
        <end position="152"/>
    </location>
</feature>
<feature type="compositionally biased region" description="Polar residues" evidence="1">
    <location>
        <begin position="94"/>
        <end position="103"/>
    </location>
</feature>
<dbReference type="Proteomes" id="UP000475325">
    <property type="component" value="Unassembled WGS sequence"/>
</dbReference>
<organism evidence="2 3">
    <name type="scientific">Orbilia oligospora</name>
    <name type="common">Nematode-trapping fungus</name>
    <name type="synonym">Arthrobotrys oligospora</name>
    <dbReference type="NCBI Taxonomy" id="2813651"/>
    <lineage>
        <taxon>Eukaryota</taxon>
        <taxon>Fungi</taxon>
        <taxon>Dikarya</taxon>
        <taxon>Ascomycota</taxon>
        <taxon>Pezizomycotina</taxon>
        <taxon>Orbiliomycetes</taxon>
        <taxon>Orbiliales</taxon>
        <taxon>Orbiliaceae</taxon>
        <taxon>Orbilia</taxon>
    </lineage>
</organism>
<dbReference type="GO" id="GO:0016233">
    <property type="term" value="P:telomere capping"/>
    <property type="evidence" value="ECO:0007669"/>
    <property type="project" value="InterPro"/>
</dbReference>
<evidence type="ECO:0000313" key="3">
    <source>
        <dbReference type="Proteomes" id="UP000475325"/>
    </source>
</evidence>
<reference evidence="2 3" key="1">
    <citation type="submission" date="2019-06" db="EMBL/GenBank/DDBJ databases">
        <authorList>
            <person name="Palmer J.M."/>
        </authorList>
    </citation>
    <scope>NUCLEOTIDE SEQUENCE [LARGE SCALE GENOMIC DNA]</scope>
    <source>
        <strain evidence="2 3">TWF102</strain>
    </source>
</reference>
<gene>
    <name evidence="2" type="ORF">TWF102_001142</name>
</gene>
<dbReference type="EMBL" id="WIQW01000114">
    <property type="protein sequence ID" value="KAF3082581.1"/>
    <property type="molecule type" value="Genomic_DNA"/>
</dbReference>
<evidence type="ECO:0000256" key="1">
    <source>
        <dbReference type="SAM" id="MobiDB-lite"/>
    </source>
</evidence>
<evidence type="ECO:0000313" key="2">
    <source>
        <dbReference type="EMBL" id="KAF3082581.1"/>
    </source>
</evidence>
<dbReference type="InterPro" id="IPR012340">
    <property type="entry name" value="NA-bd_OB-fold"/>
</dbReference>
<name>A0A7C8J1L2_ORBOL</name>
<dbReference type="GO" id="GO:0043047">
    <property type="term" value="F:single-stranded telomeric DNA binding"/>
    <property type="evidence" value="ECO:0007669"/>
    <property type="project" value="InterPro"/>
</dbReference>
<dbReference type="GO" id="GO:1990879">
    <property type="term" value="C:CST complex"/>
    <property type="evidence" value="ECO:0007669"/>
    <property type="project" value="InterPro"/>
</dbReference>
<sequence length="366" mass="38995">MPTTPFPSPVHFIQNVHYLPVGCKVKVLGLIQSYDPETGIMSLHHRPSIDVPLPQVHVCNGQGSRKRPAAGISGNENLVNYGETAGTERRGISPRQSIGSSSHVAVRGGNNLPERRHINGPGVAQGTGPSKRMANGGNTTIPNPPTNGITRNILKTPVSPASPHGKGIPQRPSNPPITPTRNHIVHLVQPSPPPLSPIKPLLAASKAAISALDSIGLNTRRPLSRPKPSAIAIPTTPPPPPSPSPIATTTSAAFTVLPPQPPQPQMPTTPQNYTLQVSIDLTLRTTSSEQLNPLPPIIEGTWVNVIGYKRKDGILDAISIFKVEGILNLEAYERAIVGMGRVRETVEWEVKEGIARGRGLQGGVWD</sequence>
<comment type="caution">
    <text evidence="2">The sequence shown here is derived from an EMBL/GenBank/DDBJ whole genome shotgun (WGS) entry which is preliminary data.</text>
</comment>
<dbReference type="InterPro" id="IPR024222">
    <property type="entry name" value="Ten1_fungal"/>
</dbReference>
<protein>
    <submittedName>
        <fullName evidence="2">Uncharacterized protein</fullName>
    </submittedName>
</protein>